<dbReference type="GO" id="GO:0016757">
    <property type="term" value="F:glycosyltransferase activity"/>
    <property type="evidence" value="ECO:0007669"/>
    <property type="project" value="UniProtKB-KW"/>
</dbReference>
<dbReference type="SUPFAM" id="SSF53756">
    <property type="entry name" value="UDP-Glycosyltransferase/glycogen phosphorylase"/>
    <property type="match status" value="1"/>
</dbReference>
<proteinExistence type="predicted"/>
<dbReference type="SUPFAM" id="SSF53448">
    <property type="entry name" value="Nucleotide-diphospho-sugar transferases"/>
    <property type="match status" value="1"/>
</dbReference>
<accession>A0ABT7M054</accession>
<keyword evidence="3" id="KW-0328">Glycosyltransferase</keyword>
<dbReference type="Pfam" id="PF00535">
    <property type="entry name" value="Glycos_transf_2"/>
    <property type="match status" value="1"/>
</dbReference>
<dbReference type="PANTHER" id="PTHR46401">
    <property type="entry name" value="GLYCOSYLTRANSFERASE WBBK-RELATED"/>
    <property type="match status" value="1"/>
</dbReference>
<dbReference type="Gene3D" id="3.90.550.10">
    <property type="entry name" value="Spore Coat Polysaccharide Biosynthesis Protein SpsA, Chain A"/>
    <property type="match status" value="1"/>
</dbReference>
<dbReference type="InterPro" id="IPR031042">
    <property type="entry name" value="Glyco_TIGR04440"/>
</dbReference>
<dbReference type="Proteomes" id="UP001230986">
    <property type="component" value="Unassembled WGS sequence"/>
</dbReference>
<dbReference type="CDD" id="cd00761">
    <property type="entry name" value="Glyco_tranf_GTA_type"/>
    <property type="match status" value="1"/>
</dbReference>
<keyword evidence="1 3" id="KW-0808">Transferase</keyword>
<dbReference type="Gene3D" id="3.40.50.2000">
    <property type="entry name" value="Glycogen Phosphorylase B"/>
    <property type="match status" value="2"/>
</dbReference>
<dbReference type="PANTHER" id="PTHR46401:SF2">
    <property type="entry name" value="GLYCOSYLTRANSFERASE WBBK-RELATED"/>
    <property type="match status" value="1"/>
</dbReference>
<dbReference type="Pfam" id="PF13692">
    <property type="entry name" value="Glyco_trans_1_4"/>
    <property type="match status" value="1"/>
</dbReference>
<name>A0ABT7M054_9CYAN</name>
<comment type="caution">
    <text evidence="3">The sequence shown here is derived from an EMBL/GenBank/DDBJ whole genome shotgun (WGS) entry which is preliminary data.</text>
</comment>
<dbReference type="EC" id="2.4.-.-" evidence="3"/>
<sequence>MNHPQSANSTENQINPSTPSFPLVSIGIPTYNRAKYIRQSIESLLSQDYPNLEIIISDNASTDGTSDICQEYSQITYIRQPENIGATLNFRFLVEQAKGEYFMWLGDDDWLDPNYISQCVEVLQNHPNYALVAGRARYILDDDRLLYEGLPIDLLQDSPSERVITYYSQVTDNGTFYGVMRRHQLLQVPTYRTMGGDWLMIAAIAFLGKVKTLHHITVNRLHRHPSQLKDGYRKIAMSDNLPQLQGEYPHLSIAISAYNDIAYFSPIYHPLTLEERQKLAQAVKQAIFQHYNVQVDEPIFEFLKALDRSHKDPKNPEAQADFTANQAQITDLVNPQLIQTLVTLYQTPYPPEAQPRQYQPTKPIIAIDGVFFQLYQTGIARVWRSLLEEWVKGDFADHIIVLDRANSAPQVPGIHSRTIPAYDYNNTEADRAMLQQICDEEGVDLFISTYYSTPISTPSAFMAYDMIPEVLNWDMNHPMWREKHIAIQQASAYLSISENTARDLSKFFPHIPIESVTVAHCGVAESFYPASVMEINQFLIKYGIAKPYFFAVGLSGGYKNTALFFQAFSQLYGARGFDIVCTGSGAFLKDELRSYTPGVVVHMLQLSDDELRAAYSGAIALVYPSKYEGFGLPVLEAMSCGCPVITTPNASIPEVSGNAAIYVKDDDAEGLANAMCEVQKPTIRRSLIQAGLERAKTFSWDKMADRVQTALLEASLQPFKLNEINWIIFPDWSAEEQVLAESLIQVLRTLVTHPERHRMTLLVDATGSSLEDVDSAISSLAFNLLMEEELEIEQGPEISILPALSQKQWQLLLPRIQARIILDAENASAIAPAATLPITECDRLSVFSP</sequence>
<gene>
    <name evidence="3" type="ORF">QQ055_09255</name>
</gene>
<keyword evidence="4" id="KW-1185">Reference proteome</keyword>
<dbReference type="CDD" id="cd03809">
    <property type="entry name" value="GT4_MtfB-like"/>
    <property type="match status" value="1"/>
</dbReference>
<evidence type="ECO:0000256" key="1">
    <source>
        <dbReference type="ARBA" id="ARBA00022679"/>
    </source>
</evidence>
<dbReference type="NCBIfam" id="TIGR04440">
    <property type="entry name" value="glyco_TIGR04440"/>
    <property type="match status" value="1"/>
</dbReference>
<dbReference type="InterPro" id="IPR001173">
    <property type="entry name" value="Glyco_trans_2-like"/>
</dbReference>
<protein>
    <submittedName>
        <fullName evidence="3">Glycosyltransferase</fullName>
        <ecNumber evidence="3">2.4.-.-</ecNumber>
    </submittedName>
</protein>
<reference evidence="3 4" key="1">
    <citation type="submission" date="2023-06" db="EMBL/GenBank/DDBJ databases">
        <title>Whole genome sequence of Oscillatoria calcuttensis NRMC-F 0142.</title>
        <authorList>
            <person name="Shakena Fathima T."/>
            <person name="Muralitharan G."/>
            <person name="Thajuddin N."/>
        </authorList>
    </citation>
    <scope>NUCLEOTIDE SEQUENCE [LARGE SCALE GENOMIC DNA]</scope>
    <source>
        <strain evidence="3 4">NRMC-F 0142</strain>
    </source>
</reference>
<dbReference type="RefSeq" id="WP_284477109.1">
    <property type="nucleotide sequence ID" value="NZ_JASVEJ010000035.1"/>
</dbReference>
<evidence type="ECO:0000259" key="2">
    <source>
        <dbReference type="Pfam" id="PF00535"/>
    </source>
</evidence>
<dbReference type="InterPro" id="IPR029044">
    <property type="entry name" value="Nucleotide-diphossugar_trans"/>
</dbReference>
<organism evidence="3 4">
    <name type="scientific">Geitlerinema calcuttense NRMC-F 0142</name>
    <dbReference type="NCBI Taxonomy" id="2922238"/>
    <lineage>
        <taxon>Bacteria</taxon>
        <taxon>Bacillati</taxon>
        <taxon>Cyanobacteriota</taxon>
        <taxon>Cyanophyceae</taxon>
        <taxon>Geitlerinematales</taxon>
        <taxon>Geitlerinemataceae</taxon>
        <taxon>Geitlerinema</taxon>
    </lineage>
</organism>
<feature type="domain" description="Glycosyltransferase 2-like" evidence="2">
    <location>
        <begin position="25"/>
        <end position="145"/>
    </location>
</feature>
<evidence type="ECO:0000313" key="3">
    <source>
        <dbReference type="EMBL" id="MDL5057637.1"/>
    </source>
</evidence>
<dbReference type="EMBL" id="JASVEJ010000035">
    <property type="protein sequence ID" value="MDL5057637.1"/>
    <property type="molecule type" value="Genomic_DNA"/>
</dbReference>
<evidence type="ECO:0000313" key="4">
    <source>
        <dbReference type="Proteomes" id="UP001230986"/>
    </source>
</evidence>